<dbReference type="FunFam" id="2.40.180.10:FF:000001">
    <property type="entry name" value="Catalase"/>
    <property type="match status" value="1"/>
</dbReference>
<dbReference type="InterPro" id="IPR010582">
    <property type="entry name" value="Catalase_immune_responsive"/>
</dbReference>
<evidence type="ECO:0000256" key="2">
    <source>
        <dbReference type="ARBA" id="ARBA00002974"/>
    </source>
</evidence>
<dbReference type="InterPro" id="IPR011614">
    <property type="entry name" value="Catalase_core"/>
</dbReference>
<keyword evidence="6 16" id="KW-0575">Peroxidase</keyword>
<dbReference type="GO" id="GO:0020037">
    <property type="term" value="F:heme binding"/>
    <property type="evidence" value="ECO:0007669"/>
    <property type="project" value="InterPro"/>
</dbReference>
<comment type="catalytic activity">
    <reaction evidence="13 16">
        <text>2 H2O2 = O2 + 2 H2O</text>
        <dbReference type="Rhea" id="RHEA:20309"/>
        <dbReference type="ChEBI" id="CHEBI:15377"/>
        <dbReference type="ChEBI" id="CHEBI:15379"/>
        <dbReference type="ChEBI" id="CHEBI:16240"/>
        <dbReference type="EC" id="1.11.1.6"/>
    </reaction>
</comment>
<evidence type="ECO:0000256" key="17">
    <source>
        <dbReference type="SAM" id="MobiDB-lite"/>
    </source>
</evidence>
<keyword evidence="10 16" id="KW-0560">Oxidoreductase</keyword>
<dbReference type="AlphaFoldDB" id="A0A1V4HTS4"/>
<dbReference type="EC" id="1.11.1.6" evidence="5 16"/>
<dbReference type="GO" id="GO:0042542">
    <property type="term" value="P:response to hydrogen peroxide"/>
    <property type="evidence" value="ECO:0007669"/>
    <property type="project" value="TreeGrafter"/>
</dbReference>
<feature type="binding site" description="axial binding residue" evidence="15">
    <location>
        <position position="333"/>
    </location>
    <ligand>
        <name>heme</name>
        <dbReference type="ChEBI" id="CHEBI:30413"/>
    </ligand>
    <ligandPart>
        <name>Fe</name>
        <dbReference type="ChEBI" id="CHEBI:18248"/>
    </ligandPart>
</feature>
<evidence type="ECO:0000256" key="15">
    <source>
        <dbReference type="PIRSR" id="PIRSR038928-2"/>
    </source>
</evidence>
<dbReference type="PROSITE" id="PS00437">
    <property type="entry name" value="CATALASE_1"/>
    <property type="match status" value="1"/>
</dbReference>
<evidence type="ECO:0000256" key="9">
    <source>
        <dbReference type="ARBA" id="ARBA00022764"/>
    </source>
</evidence>
<sequence>MHSTTGAGAPAPSDRNSLTIGPDGPVLLHDVHFLEQMAHFNREKVIERQPHAKGSGAFGVFETMEDVSAYTKAALFQKGVVTDMLARFSTVAGEQGSPDTWRDVRGFSLKFYTTDGNYDLVGNNTPIFFVRDPMKFPHFIRSQKRLPDSGLRDSHMQWDFWTNNPESAHQVTYLMGMRGLPRTWRHMNGYGSHTYMWVNAKGERFWVKYHFHTQQGMKFFTNQEALAMSGSDADFHRRDLFEAIARSEYPSWTLSVQIMPYEDAKSYRLNPFDLTKVWPHADYPLVRVGKMTLNRNPENFFAQIEQAAFSPGNTVPGIGLSPDKMLLGRAFAYNDAQRNRIGANFHQLPVNQPKAPVQTYMFDGPMAYHHSGNAPVYAPNSGGRHWADNTGTVADGWEADGQMVRSAYALRADDNDFGQPGILVREVFDDEQRDRLVEQVAGSLLGGVREPVLSRAFQYWKNIDPEVGHRIEDKVRGGSAPEPTEGMGEGSAPAERKRSVAPA</sequence>
<dbReference type="SMART" id="SM01060">
    <property type="entry name" value="Catalase"/>
    <property type="match status" value="1"/>
</dbReference>
<evidence type="ECO:0000256" key="14">
    <source>
        <dbReference type="PIRSR" id="PIRSR038928-1"/>
    </source>
</evidence>
<dbReference type="Proteomes" id="UP000189940">
    <property type="component" value="Unassembled WGS sequence"/>
</dbReference>
<feature type="active site" evidence="14">
    <location>
        <position position="51"/>
    </location>
</feature>
<dbReference type="InterPro" id="IPR002226">
    <property type="entry name" value="Catalase_haem_BS"/>
</dbReference>
<evidence type="ECO:0000256" key="13">
    <source>
        <dbReference type="ARBA" id="ARBA00049254"/>
    </source>
</evidence>
<evidence type="ECO:0000256" key="12">
    <source>
        <dbReference type="ARBA" id="ARBA00023324"/>
    </source>
</evidence>
<dbReference type="GO" id="GO:0046872">
    <property type="term" value="F:metal ion binding"/>
    <property type="evidence" value="ECO:0007669"/>
    <property type="project" value="UniProtKB-KW"/>
</dbReference>
<dbReference type="InterPro" id="IPR020835">
    <property type="entry name" value="Catalase_sf"/>
</dbReference>
<evidence type="ECO:0000313" key="19">
    <source>
        <dbReference type="EMBL" id="OPH81303.1"/>
    </source>
</evidence>
<name>A0A1V4HTS4_NITVU</name>
<protein>
    <recommendedName>
        <fullName evidence="5 16">Catalase</fullName>
        <ecNumber evidence="5 16">1.11.1.6</ecNumber>
    </recommendedName>
</protein>
<keyword evidence="9" id="KW-0574">Periplasm</keyword>
<evidence type="ECO:0000256" key="11">
    <source>
        <dbReference type="ARBA" id="ARBA00023004"/>
    </source>
</evidence>
<dbReference type="InterPro" id="IPR024708">
    <property type="entry name" value="Catalase_AS"/>
</dbReference>
<dbReference type="Pfam" id="PF00199">
    <property type="entry name" value="Catalase"/>
    <property type="match status" value="1"/>
</dbReference>
<dbReference type="PANTHER" id="PTHR11465:SF9">
    <property type="entry name" value="CATALASE"/>
    <property type="match status" value="1"/>
</dbReference>
<dbReference type="CDD" id="cd08156">
    <property type="entry name" value="catalase_clade_3"/>
    <property type="match status" value="1"/>
</dbReference>
<feature type="region of interest" description="Disordered" evidence="17">
    <location>
        <begin position="471"/>
        <end position="503"/>
    </location>
</feature>
<dbReference type="EMBL" id="MWPQ01000075">
    <property type="protein sequence ID" value="OPH81303.1"/>
    <property type="molecule type" value="Genomic_DNA"/>
</dbReference>
<accession>A0A1V4HTS4</accession>
<feature type="region of interest" description="Disordered" evidence="17">
    <location>
        <begin position="1"/>
        <end position="21"/>
    </location>
</feature>
<dbReference type="InterPro" id="IPR018028">
    <property type="entry name" value="Catalase"/>
</dbReference>
<evidence type="ECO:0000313" key="20">
    <source>
        <dbReference type="Proteomes" id="UP000189940"/>
    </source>
</evidence>
<comment type="cofactor">
    <cofactor evidence="1 15">
        <name>heme</name>
        <dbReference type="ChEBI" id="CHEBI:30413"/>
    </cofactor>
</comment>
<evidence type="ECO:0000256" key="3">
    <source>
        <dbReference type="ARBA" id="ARBA00004418"/>
    </source>
</evidence>
<dbReference type="InterPro" id="IPR040333">
    <property type="entry name" value="Catalase_3"/>
</dbReference>
<evidence type="ECO:0000256" key="10">
    <source>
        <dbReference type="ARBA" id="ARBA00023002"/>
    </source>
</evidence>
<proteinExistence type="inferred from homology"/>
<dbReference type="PIRSF" id="PIRSF038928">
    <property type="entry name" value="Catalase_clade1-3"/>
    <property type="match status" value="1"/>
</dbReference>
<dbReference type="GO" id="GO:0042744">
    <property type="term" value="P:hydrogen peroxide catabolic process"/>
    <property type="evidence" value="ECO:0007669"/>
    <property type="project" value="UniProtKB-KW"/>
</dbReference>
<feature type="domain" description="Catalase core" evidence="18">
    <location>
        <begin position="4"/>
        <end position="386"/>
    </location>
</feature>
<dbReference type="Pfam" id="PF06628">
    <property type="entry name" value="Catalase-rel"/>
    <property type="match status" value="1"/>
</dbReference>
<reference evidence="19 20" key="1">
    <citation type="submission" date="2017-02" db="EMBL/GenBank/DDBJ databases">
        <title>Genome sequence of the nitrite-oxidizing bacterium Nitrobacter vulgaris strain Ab1.</title>
        <authorList>
            <person name="Mellbye B.L."/>
            <person name="Davis E.W."/>
            <person name="Spieck E."/>
            <person name="Chang J.H."/>
            <person name="Bottomley P.J."/>
            <person name="Sayavedra-Soto L.A."/>
        </authorList>
    </citation>
    <scope>NUCLEOTIDE SEQUENCE [LARGE SCALE GENOMIC DNA]</scope>
    <source>
        <strain evidence="19 20">Ab1</strain>
    </source>
</reference>
<dbReference type="OrthoDB" id="9761719at2"/>
<dbReference type="PROSITE" id="PS51402">
    <property type="entry name" value="CATALASE_3"/>
    <property type="match status" value="1"/>
</dbReference>
<evidence type="ECO:0000256" key="7">
    <source>
        <dbReference type="ARBA" id="ARBA00022617"/>
    </source>
</evidence>
<dbReference type="GO" id="GO:0042597">
    <property type="term" value="C:periplasmic space"/>
    <property type="evidence" value="ECO:0007669"/>
    <property type="project" value="UniProtKB-SubCell"/>
</dbReference>
<evidence type="ECO:0000259" key="18">
    <source>
        <dbReference type="SMART" id="SM01060"/>
    </source>
</evidence>
<dbReference type="PRINTS" id="PR00067">
    <property type="entry name" value="CATALASE"/>
</dbReference>
<keyword evidence="20" id="KW-1185">Reference proteome</keyword>
<dbReference type="STRING" id="29421.B2M20_18480"/>
<dbReference type="PROSITE" id="PS00438">
    <property type="entry name" value="CATALASE_2"/>
    <property type="match status" value="1"/>
</dbReference>
<feature type="active site" evidence="14">
    <location>
        <position position="123"/>
    </location>
</feature>
<evidence type="ECO:0000256" key="6">
    <source>
        <dbReference type="ARBA" id="ARBA00022559"/>
    </source>
</evidence>
<keyword evidence="8 15" id="KW-0479">Metal-binding</keyword>
<keyword evidence="11 15" id="KW-0408">Iron</keyword>
<dbReference type="InterPro" id="IPR024711">
    <property type="entry name" value="Catalase_clade1/3"/>
</dbReference>
<keyword evidence="7 15" id="KW-0349">Heme</keyword>
<comment type="caution">
    <text evidence="19">The sequence shown here is derived from an EMBL/GenBank/DDBJ whole genome shotgun (WGS) entry which is preliminary data.</text>
</comment>
<gene>
    <name evidence="19" type="ORF">B2M20_18480</name>
</gene>
<evidence type="ECO:0000256" key="4">
    <source>
        <dbReference type="ARBA" id="ARBA00005329"/>
    </source>
</evidence>
<dbReference type="SUPFAM" id="SSF56634">
    <property type="entry name" value="Heme-dependent catalase-like"/>
    <property type="match status" value="1"/>
</dbReference>
<organism evidence="19 20">
    <name type="scientific">Nitrobacter vulgaris</name>
    <dbReference type="NCBI Taxonomy" id="29421"/>
    <lineage>
        <taxon>Bacteria</taxon>
        <taxon>Pseudomonadati</taxon>
        <taxon>Pseudomonadota</taxon>
        <taxon>Alphaproteobacteria</taxon>
        <taxon>Hyphomicrobiales</taxon>
        <taxon>Nitrobacteraceae</taxon>
        <taxon>Nitrobacter</taxon>
    </lineage>
</organism>
<keyword evidence="12 16" id="KW-0376">Hydrogen peroxide</keyword>
<comment type="similarity">
    <text evidence="4 16">Belongs to the catalase family.</text>
</comment>
<dbReference type="PANTHER" id="PTHR11465">
    <property type="entry name" value="CATALASE"/>
    <property type="match status" value="1"/>
</dbReference>
<dbReference type="GO" id="GO:0005737">
    <property type="term" value="C:cytoplasm"/>
    <property type="evidence" value="ECO:0007669"/>
    <property type="project" value="TreeGrafter"/>
</dbReference>
<evidence type="ECO:0000256" key="8">
    <source>
        <dbReference type="ARBA" id="ARBA00022723"/>
    </source>
</evidence>
<evidence type="ECO:0000256" key="1">
    <source>
        <dbReference type="ARBA" id="ARBA00001971"/>
    </source>
</evidence>
<comment type="subcellular location">
    <subcellularLocation>
        <location evidence="3">Periplasm</location>
    </subcellularLocation>
</comment>
<comment type="function">
    <text evidence="2">Decomposes hydrogen peroxide into water and oxygen; serves to protect cells from the toxic effects of hydrogen peroxide.</text>
</comment>
<evidence type="ECO:0000256" key="16">
    <source>
        <dbReference type="RuleBase" id="RU000498"/>
    </source>
</evidence>
<feature type="compositionally biased region" description="Basic and acidic residues" evidence="17">
    <location>
        <begin position="494"/>
        <end position="503"/>
    </location>
</feature>
<evidence type="ECO:0000256" key="5">
    <source>
        <dbReference type="ARBA" id="ARBA00012314"/>
    </source>
</evidence>
<dbReference type="GO" id="GO:0004096">
    <property type="term" value="F:catalase activity"/>
    <property type="evidence" value="ECO:0007669"/>
    <property type="project" value="UniProtKB-EC"/>
</dbReference>
<dbReference type="Gene3D" id="2.40.180.10">
    <property type="entry name" value="Catalase core domain"/>
    <property type="match status" value="1"/>
</dbReference>